<reference evidence="2" key="1">
    <citation type="journal article" date="2022" name="Int. J. Mol. Sci.">
        <title>Draft Genome of Tanacetum Coccineum: Genomic Comparison of Closely Related Tanacetum-Family Plants.</title>
        <authorList>
            <person name="Yamashiro T."/>
            <person name="Shiraishi A."/>
            <person name="Nakayama K."/>
            <person name="Satake H."/>
        </authorList>
    </citation>
    <scope>NUCLEOTIDE SEQUENCE</scope>
</reference>
<feature type="compositionally biased region" description="Basic and acidic residues" evidence="1">
    <location>
        <begin position="697"/>
        <end position="710"/>
    </location>
</feature>
<accession>A0ABQ5AR07</accession>
<feature type="region of interest" description="Disordered" evidence="1">
    <location>
        <begin position="243"/>
        <end position="304"/>
    </location>
</feature>
<name>A0ABQ5AR07_9ASTR</name>
<proteinExistence type="predicted"/>
<dbReference type="EMBL" id="BQNB010012535">
    <property type="protein sequence ID" value="GJT04793.1"/>
    <property type="molecule type" value="Genomic_DNA"/>
</dbReference>
<reference evidence="2" key="2">
    <citation type="submission" date="2022-01" db="EMBL/GenBank/DDBJ databases">
        <authorList>
            <person name="Yamashiro T."/>
            <person name="Shiraishi A."/>
            <person name="Satake H."/>
            <person name="Nakayama K."/>
        </authorList>
    </citation>
    <scope>NUCLEOTIDE SEQUENCE</scope>
</reference>
<feature type="compositionally biased region" description="Basic and acidic residues" evidence="1">
    <location>
        <begin position="614"/>
        <end position="629"/>
    </location>
</feature>
<comment type="caution">
    <text evidence="2">The sequence shown here is derived from an EMBL/GenBank/DDBJ whole genome shotgun (WGS) entry which is preliminary data.</text>
</comment>
<protein>
    <submittedName>
        <fullName evidence="2">Uncharacterized protein</fullName>
    </submittedName>
</protein>
<evidence type="ECO:0000256" key="1">
    <source>
        <dbReference type="SAM" id="MobiDB-lite"/>
    </source>
</evidence>
<dbReference type="Proteomes" id="UP001151760">
    <property type="component" value="Unassembled WGS sequence"/>
</dbReference>
<feature type="region of interest" description="Disordered" evidence="1">
    <location>
        <begin position="612"/>
        <end position="733"/>
    </location>
</feature>
<gene>
    <name evidence="2" type="ORF">Tco_0839255</name>
</gene>
<feature type="compositionally biased region" description="Low complexity" evidence="1">
    <location>
        <begin position="651"/>
        <end position="668"/>
    </location>
</feature>
<feature type="compositionally biased region" description="Basic and acidic residues" evidence="1">
    <location>
        <begin position="636"/>
        <end position="650"/>
    </location>
</feature>
<feature type="region of interest" description="Disordered" evidence="1">
    <location>
        <begin position="163"/>
        <end position="201"/>
    </location>
</feature>
<evidence type="ECO:0000313" key="3">
    <source>
        <dbReference type="Proteomes" id="UP001151760"/>
    </source>
</evidence>
<organism evidence="2 3">
    <name type="scientific">Tanacetum coccineum</name>
    <dbReference type="NCBI Taxonomy" id="301880"/>
    <lineage>
        <taxon>Eukaryota</taxon>
        <taxon>Viridiplantae</taxon>
        <taxon>Streptophyta</taxon>
        <taxon>Embryophyta</taxon>
        <taxon>Tracheophyta</taxon>
        <taxon>Spermatophyta</taxon>
        <taxon>Magnoliopsida</taxon>
        <taxon>eudicotyledons</taxon>
        <taxon>Gunneridae</taxon>
        <taxon>Pentapetalae</taxon>
        <taxon>asterids</taxon>
        <taxon>campanulids</taxon>
        <taxon>Asterales</taxon>
        <taxon>Asteraceae</taxon>
        <taxon>Asteroideae</taxon>
        <taxon>Anthemideae</taxon>
        <taxon>Anthemidinae</taxon>
        <taxon>Tanacetum</taxon>
    </lineage>
</organism>
<sequence length="1123" mass="127681">MSSITAQQTKLDLELVPKENRIDIGKCIGRIPRGLTPRQPTFQVILDAITLTPCYPAFLITTDVPEGREFDPLPSEEDTVSFLRELDHTREINSLNDVVVNQMHPGELLLLLSTRVYQERLVVLTSFVSLELKSFGVKESKAYKTYLGHATGVVPPKIARKFKKASPSKKDSIPVQADEEPIQKGKRVKRSAKKSSTTSAAVALAEKAQLKEVRKKSLRDFYKTRPSSSGIVAKKLPSFEKITPTVISEGTDDKPGVPDENESEEQDEESDDDNQEEEEVDQGNESEDDEIESDEDKGMDDTTYQFDDDVDARLKEPTQTDKEVVQGEGADAEMIDAQQGNENLETTQEQVVEDAYVTISTVTKKTEVPTTSSSCSSDLASKFLNFLDIPHTDAEIVSPLDVHVHHEVPRAQAPTLLTIPISIITESSPVLINIPQSSQTFTPPPILTTPTPLSTIETTNPISTLLDFASVFRFNDKITTLEKEVSKIKKDPLHTQVTSLVDEHLDIRLGETREEFMNFLSESLMARIKEQVKNQLPQILPKEVSNFAPLVIEKLIKESRDEVTLAKVSSQPQSTYEAASTLIEFELKKILLLDKMEKNFFYSYDVYSLKRGRKDKDKDEDPSARSDRGLKKRKLSKDAEPTTGPKKKDSTSGSSKGTKSQPKSSGKSVQSEEPVFEVADSDMPQDQEGNLGDNEDEPRNETASRRDWFKKPTPPQEPTDPDWNIGKTTQEGPTQNWLMTLAASTSTDKSLKDFDELMSTLIDFSSYVLNGLKIENLTQEVLLGPAFRLLKGTRSNYAELEYDFEECYKALSEKLDWENPKGGDYPFDLSKPLPLIKRGKRQRVPFEFFINNDLKYLQGGISTMTYTTSTTKTKAAKYDLPGIEDMVPNIWSPVKVAYDRYALWGILHWRQQRKSFYAYARGIQSRGDVYSTKRIMAVTHVKVMRKHGYGYLEEIVVRRANNVLYRFKEGDDVADFVSLVIQKRVEDLQLGVESYQKKINVTKPDTTRPDLKKRHPYTPYRDPQGFIYVDDHKRNRLMRSDKLYKFSDGTLTRLLSSLEDITKNINMEYLPKRKWSNLEKKRAYFMIKDINKLLKERRMMRSLEKFIGGRLYGTDLRLLQRII</sequence>
<feature type="compositionally biased region" description="Basic residues" evidence="1">
    <location>
        <begin position="184"/>
        <end position="193"/>
    </location>
</feature>
<feature type="compositionally biased region" description="Acidic residues" evidence="1">
    <location>
        <begin position="259"/>
        <end position="298"/>
    </location>
</feature>
<evidence type="ECO:0000313" key="2">
    <source>
        <dbReference type="EMBL" id="GJT04793.1"/>
    </source>
</evidence>
<keyword evidence="3" id="KW-1185">Reference proteome</keyword>